<organism evidence="1 2">
    <name type="scientific">Gracilibacillus salinarum</name>
    <dbReference type="NCBI Taxonomy" id="2932255"/>
    <lineage>
        <taxon>Bacteria</taxon>
        <taxon>Bacillati</taxon>
        <taxon>Bacillota</taxon>
        <taxon>Bacilli</taxon>
        <taxon>Bacillales</taxon>
        <taxon>Bacillaceae</taxon>
        <taxon>Gracilibacillus</taxon>
    </lineage>
</organism>
<dbReference type="Gene3D" id="3.40.30.10">
    <property type="entry name" value="Glutaredoxin"/>
    <property type="match status" value="1"/>
</dbReference>
<reference evidence="1 2" key="1">
    <citation type="submission" date="2022-04" db="EMBL/GenBank/DDBJ databases">
        <title>Gracilibacillus sp. isolated from saltern.</title>
        <authorList>
            <person name="Won M."/>
            <person name="Lee C.-M."/>
            <person name="Woen H.-Y."/>
            <person name="Kwon S.-W."/>
        </authorList>
    </citation>
    <scope>NUCLEOTIDE SEQUENCE [LARGE SCALE GENOMIC DNA]</scope>
    <source>
        <strain evidence="1 2">SSPM10-3</strain>
    </source>
</reference>
<dbReference type="Pfam" id="PF05768">
    <property type="entry name" value="Glrx-like"/>
    <property type="match status" value="1"/>
</dbReference>
<protein>
    <submittedName>
        <fullName evidence="1">Glutaredoxin family protein</fullName>
    </submittedName>
</protein>
<accession>A0ABY4GM20</accession>
<evidence type="ECO:0000313" key="1">
    <source>
        <dbReference type="EMBL" id="UOQ85233.1"/>
    </source>
</evidence>
<evidence type="ECO:0000313" key="2">
    <source>
        <dbReference type="Proteomes" id="UP000831537"/>
    </source>
</evidence>
<name>A0ABY4GM20_9BACI</name>
<dbReference type="RefSeq" id="WP_244743936.1">
    <property type="nucleotide sequence ID" value="NZ_CP095071.1"/>
</dbReference>
<dbReference type="EMBL" id="CP095071">
    <property type="protein sequence ID" value="UOQ85233.1"/>
    <property type="molecule type" value="Genomic_DNA"/>
</dbReference>
<dbReference type="InterPro" id="IPR036249">
    <property type="entry name" value="Thioredoxin-like_sf"/>
</dbReference>
<sequence length="84" mass="9812">MKLTLYGKEHCSLCTDAYHILEMLQQDFLFEIEEVDIYNEDELLEAFHLMIPVLKDQETVIDTGIIDIQTVENYLLSKNNSENS</sequence>
<dbReference type="Proteomes" id="UP000831537">
    <property type="component" value="Chromosome"/>
</dbReference>
<proteinExistence type="predicted"/>
<gene>
    <name evidence="1" type="ORF">MUN87_21750</name>
</gene>
<keyword evidence="2" id="KW-1185">Reference proteome</keyword>
<dbReference type="InterPro" id="IPR008554">
    <property type="entry name" value="Glutaredoxin-like"/>
</dbReference>
<dbReference type="SUPFAM" id="SSF52833">
    <property type="entry name" value="Thioredoxin-like"/>
    <property type="match status" value="1"/>
</dbReference>